<sequence length="487" mass="55070">MQKRQLLHIALSVLIISVWGVLMVLFASYFTNREVDKAKSNPEKVSVSDHMKLLDSGTFQMGSPETERQREENEVLHEVKIDSFYISPLEVTQKEYEELMGKNPSEFHGEDLPIENVSWFDAVEYCNKLSEKNGLTPAYRVNGKEVEWDQNANGYRLPTEAEWEYACRANTTTPFNTETSISDQESNYYGHYPYLIEENYFSQGNLDTEPGQYRETSISVGSFQPNAWGLYDMHGNVGEWCWDFYGTYDQKNIENPTGPATGNARIVRGGGWNDYAKHLRSAYRSSKDPNTSASNVGFRLARNAASTTEKSIIVNDIEAVDKHDIRGDKTLIVYFSWGGNTEGIAEQIQEKTGADMFELTLVNPYSSDYNTVLDEAQRDMNANARPELKNHVEDISKYDAILIGYPNWWATIPMPVASFLEEYDLSNKRIVPFCSHGGGRLGQSVNDIRKLAPNSVIGEALSVHYSGDSGLSDDISQWLAQNHILEQ</sequence>
<gene>
    <name evidence="3" type="ORF">Aargi30884_12410</name>
</gene>
<dbReference type="EMBL" id="AP019695">
    <property type="protein sequence ID" value="BBK22338.1"/>
    <property type="molecule type" value="Genomic_DNA"/>
</dbReference>
<dbReference type="PROSITE" id="PS00201">
    <property type="entry name" value="FLAVODOXIN"/>
    <property type="match status" value="1"/>
</dbReference>
<evidence type="ECO:0000313" key="3">
    <source>
        <dbReference type="EMBL" id="BBK22338.1"/>
    </source>
</evidence>
<keyword evidence="4" id="KW-1185">Reference proteome</keyword>
<name>A0A6N4THK2_9FIRM</name>
<dbReference type="InterPro" id="IPR016187">
    <property type="entry name" value="CTDL_fold"/>
</dbReference>
<evidence type="ECO:0000313" key="4">
    <source>
        <dbReference type="Proteomes" id="UP000464754"/>
    </source>
</evidence>
<feature type="domain" description="Flavodoxin-like" evidence="2">
    <location>
        <begin position="330"/>
        <end position="483"/>
    </location>
</feature>
<dbReference type="KEGG" id="aarg:Aargi30884_12410"/>
<dbReference type="SUPFAM" id="SSF52218">
    <property type="entry name" value="Flavoproteins"/>
    <property type="match status" value="1"/>
</dbReference>
<dbReference type="RefSeq" id="WP_197743641.1">
    <property type="nucleotide sequence ID" value="NZ_AP019695.1"/>
</dbReference>
<proteinExistence type="predicted"/>
<dbReference type="InterPro" id="IPR005532">
    <property type="entry name" value="SUMF_dom"/>
</dbReference>
<dbReference type="PROSITE" id="PS50902">
    <property type="entry name" value="FLAVODOXIN_LIKE"/>
    <property type="match status" value="1"/>
</dbReference>
<dbReference type="InterPro" id="IPR042095">
    <property type="entry name" value="SUMF_sf"/>
</dbReference>
<dbReference type="InterPro" id="IPR029039">
    <property type="entry name" value="Flavoprotein-like_sf"/>
</dbReference>
<reference evidence="4" key="1">
    <citation type="submission" date="2019-05" db="EMBL/GenBank/DDBJ databases">
        <title>Complete genome sequencing of Absiella argi strain JCM 30884.</title>
        <authorList>
            <person name="Sakamoto M."/>
            <person name="Murakami T."/>
            <person name="Mori H."/>
        </authorList>
    </citation>
    <scope>NUCLEOTIDE SEQUENCE [LARGE SCALE GENOMIC DNA]</scope>
    <source>
        <strain evidence="4">JCM 30884</strain>
    </source>
</reference>
<feature type="transmembrane region" description="Helical" evidence="1">
    <location>
        <begin position="7"/>
        <end position="30"/>
    </location>
</feature>
<dbReference type="PANTHER" id="PTHR39201:SF1">
    <property type="entry name" value="FLAVODOXIN-LIKE DOMAIN-CONTAINING PROTEIN"/>
    <property type="match status" value="1"/>
</dbReference>
<dbReference type="Pfam" id="PF12682">
    <property type="entry name" value="Flavodoxin_4"/>
    <property type="match status" value="1"/>
</dbReference>
<protein>
    <recommendedName>
        <fullName evidence="2">Flavodoxin-like domain-containing protein</fullName>
    </recommendedName>
</protein>
<keyword evidence="1" id="KW-0472">Membrane</keyword>
<organism evidence="3 4">
    <name type="scientific">Amedibacterium intestinale</name>
    <dbReference type="NCBI Taxonomy" id="2583452"/>
    <lineage>
        <taxon>Bacteria</taxon>
        <taxon>Bacillati</taxon>
        <taxon>Bacillota</taxon>
        <taxon>Erysipelotrichia</taxon>
        <taxon>Erysipelotrichales</taxon>
        <taxon>Erysipelotrichaceae</taxon>
        <taxon>Amedibacterium</taxon>
    </lineage>
</organism>
<dbReference type="InterPro" id="IPR001226">
    <property type="entry name" value="Flavodoxin_CS"/>
</dbReference>
<dbReference type="Pfam" id="PF03781">
    <property type="entry name" value="FGE-sulfatase"/>
    <property type="match status" value="1"/>
</dbReference>
<keyword evidence="1" id="KW-1133">Transmembrane helix</keyword>
<dbReference type="GO" id="GO:0009055">
    <property type="term" value="F:electron transfer activity"/>
    <property type="evidence" value="ECO:0007669"/>
    <property type="project" value="InterPro"/>
</dbReference>
<dbReference type="Gene3D" id="3.90.1580.10">
    <property type="entry name" value="paralog of FGE (formylglycine-generating enzyme)"/>
    <property type="match status" value="1"/>
</dbReference>
<dbReference type="SUPFAM" id="SSF56436">
    <property type="entry name" value="C-type lectin-like"/>
    <property type="match status" value="1"/>
</dbReference>
<keyword evidence="1" id="KW-0812">Transmembrane</keyword>
<accession>A0A6N4THK2</accession>
<dbReference type="Proteomes" id="UP000464754">
    <property type="component" value="Chromosome"/>
</dbReference>
<dbReference type="InterPro" id="IPR008254">
    <property type="entry name" value="Flavodoxin/NO_synth"/>
</dbReference>
<dbReference type="Gene3D" id="3.40.50.360">
    <property type="match status" value="1"/>
</dbReference>
<dbReference type="PANTHER" id="PTHR39201">
    <property type="entry name" value="EXPORTED PROTEIN-RELATED"/>
    <property type="match status" value="1"/>
</dbReference>
<dbReference type="AlphaFoldDB" id="A0A6N4THK2"/>
<dbReference type="GO" id="GO:0010181">
    <property type="term" value="F:FMN binding"/>
    <property type="evidence" value="ECO:0007669"/>
    <property type="project" value="InterPro"/>
</dbReference>
<dbReference type="GO" id="GO:0016651">
    <property type="term" value="F:oxidoreductase activity, acting on NAD(P)H"/>
    <property type="evidence" value="ECO:0007669"/>
    <property type="project" value="UniProtKB-ARBA"/>
</dbReference>
<evidence type="ECO:0000259" key="2">
    <source>
        <dbReference type="PROSITE" id="PS50902"/>
    </source>
</evidence>
<evidence type="ECO:0000256" key="1">
    <source>
        <dbReference type="SAM" id="Phobius"/>
    </source>
</evidence>